<dbReference type="Proteomes" id="UP000688137">
    <property type="component" value="Unassembled WGS sequence"/>
</dbReference>
<accession>A0A8S1PBW7</accession>
<gene>
    <name evidence="1" type="ORF">PPRIM_AZ9-3.1.T1130043</name>
    <name evidence="2" type="ORF">PPRIM_AZ9-3.1.T2950007</name>
</gene>
<dbReference type="OMA" id="AMEYDIH"/>
<proteinExistence type="predicted"/>
<evidence type="ECO:0000313" key="2">
    <source>
        <dbReference type="EMBL" id="CAD8119191.1"/>
    </source>
</evidence>
<organism evidence="1 3">
    <name type="scientific">Paramecium primaurelia</name>
    <dbReference type="NCBI Taxonomy" id="5886"/>
    <lineage>
        <taxon>Eukaryota</taxon>
        <taxon>Sar</taxon>
        <taxon>Alveolata</taxon>
        <taxon>Ciliophora</taxon>
        <taxon>Intramacronucleata</taxon>
        <taxon>Oligohymenophorea</taxon>
        <taxon>Peniculida</taxon>
        <taxon>Parameciidae</taxon>
        <taxon>Paramecium</taxon>
    </lineage>
</organism>
<comment type="caution">
    <text evidence="1">The sequence shown here is derived from an EMBL/GenBank/DDBJ whole genome shotgun (WGS) entry which is preliminary data.</text>
</comment>
<name>A0A8S1PBW7_PARPR</name>
<dbReference type="EMBL" id="CAJJDM010000116">
    <property type="protein sequence ID" value="CAD8100677.1"/>
    <property type="molecule type" value="Genomic_DNA"/>
</dbReference>
<reference evidence="1" key="1">
    <citation type="submission" date="2021-01" db="EMBL/GenBank/DDBJ databases">
        <authorList>
            <consortium name="Genoscope - CEA"/>
            <person name="William W."/>
        </authorList>
    </citation>
    <scope>NUCLEOTIDE SEQUENCE</scope>
</reference>
<sequence length="133" mass="16040">MSGFMRLTKIHRLMQKSEENMKNLKSLYAPQFYRGYDDDLTVIGRMNWLKIKQPKMYPTSKEEETFQARNIQRFPELRDNMSNEIDQVLEYMKLKNNDKLSKTLKNVKGNNVDEKIFRAMEYDINSFKQLEEK</sequence>
<protein>
    <submittedName>
        <fullName evidence="1">Uncharacterized protein</fullName>
    </submittedName>
</protein>
<dbReference type="EMBL" id="CAJJDM010000304">
    <property type="protein sequence ID" value="CAD8119191.1"/>
    <property type="molecule type" value="Genomic_DNA"/>
</dbReference>
<evidence type="ECO:0000313" key="1">
    <source>
        <dbReference type="EMBL" id="CAD8100677.1"/>
    </source>
</evidence>
<dbReference type="AlphaFoldDB" id="A0A8S1PBW7"/>
<keyword evidence="3" id="KW-1185">Reference proteome</keyword>
<evidence type="ECO:0000313" key="3">
    <source>
        <dbReference type="Proteomes" id="UP000688137"/>
    </source>
</evidence>